<organism evidence="1 2">
    <name type="scientific">Penicillium digitatum</name>
    <name type="common">Green mold</name>
    <dbReference type="NCBI Taxonomy" id="36651"/>
    <lineage>
        <taxon>Eukaryota</taxon>
        <taxon>Fungi</taxon>
        <taxon>Dikarya</taxon>
        <taxon>Ascomycota</taxon>
        <taxon>Pezizomycotina</taxon>
        <taxon>Eurotiomycetes</taxon>
        <taxon>Eurotiomycetidae</taxon>
        <taxon>Eurotiales</taxon>
        <taxon>Aspergillaceae</taxon>
        <taxon>Penicillium</taxon>
    </lineage>
</organism>
<proteinExistence type="predicted"/>
<evidence type="ECO:0000313" key="1">
    <source>
        <dbReference type="EMBL" id="QQK41025.1"/>
    </source>
</evidence>
<dbReference type="RefSeq" id="XP_065956019.1">
    <property type="nucleotide sequence ID" value="XM_066100619.1"/>
</dbReference>
<dbReference type="EMBL" id="CP060774">
    <property type="protein sequence ID" value="QQK41025.1"/>
    <property type="molecule type" value="Genomic_DNA"/>
</dbReference>
<gene>
    <name evidence="1" type="ORF">Pdw03_3879</name>
</gene>
<evidence type="ECO:0000313" key="2">
    <source>
        <dbReference type="Proteomes" id="UP000595662"/>
    </source>
</evidence>
<reference evidence="1 2" key="1">
    <citation type="submission" date="2020-08" db="EMBL/GenBank/DDBJ databases">
        <title>The completed genome sequence of the pathogenic ascomycete fungus Penicillium digitatum.</title>
        <authorList>
            <person name="Wang M."/>
        </authorList>
    </citation>
    <scope>NUCLEOTIDE SEQUENCE [LARGE SCALE GENOMIC DNA]</scope>
    <source>
        <strain evidence="1 2">PdW03</strain>
    </source>
</reference>
<accession>A0A7T6XH60</accession>
<dbReference type="GeneID" id="90952551"/>
<dbReference type="AlphaFoldDB" id="A0A7T6XH60"/>
<name>A0A7T6XH60_PENDI</name>
<dbReference type="Proteomes" id="UP000595662">
    <property type="component" value="Chromosome 1"/>
</dbReference>
<sequence>MLSATMIPQGLSRDARGVQSMILRLINQTHVSHSRNFGEQDSPWKVLNNLQHDGGQIFSMTILAVQVLPRGDFRRFRTPGIEQSVIRLIFQPPVSGIRVRSDG</sequence>
<protein>
    <submittedName>
        <fullName evidence="1">Uncharacterized protein</fullName>
    </submittedName>
</protein>